<evidence type="ECO:0000313" key="8">
    <source>
        <dbReference type="Proteomes" id="UP000035963"/>
    </source>
</evidence>
<dbReference type="InterPro" id="IPR003593">
    <property type="entry name" value="AAA+_ATPase"/>
</dbReference>
<evidence type="ECO:0000256" key="3">
    <source>
        <dbReference type="ARBA" id="ARBA00022519"/>
    </source>
</evidence>
<dbReference type="SUPFAM" id="SSF50331">
    <property type="entry name" value="MOP-like"/>
    <property type="match status" value="1"/>
</dbReference>
<keyword evidence="5" id="KW-0067">ATP-binding</keyword>
<organism evidence="7 8">
    <name type="scientific">Caballeronia mineralivorans PML1(12)</name>
    <dbReference type="NCBI Taxonomy" id="908627"/>
    <lineage>
        <taxon>Bacteria</taxon>
        <taxon>Pseudomonadati</taxon>
        <taxon>Pseudomonadota</taxon>
        <taxon>Betaproteobacteria</taxon>
        <taxon>Burkholderiales</taxon>
        <taxon>Burkholderiaceae</taxon>
        <taxon>Caballeronia</taxon>
    </lineage>
</organism>
<dbReference type="RefSeq" id="WP_047847759.1">
    <property type="nucleotide sequence ID" value="NZ_AEJF01000106.1"/>
</dbReference>
<keyword evidence="4" id="KW-0547">Nucleotide-binding</keyword>
<evidence type="ECO:0000313" key="7">
    <source>
        <dbReference type="EMBL" id="KLU25107.1"/>
    </source>
</evidence>
<gene>
    <name evidence="7" type="ORF">EOS_16610</name>
</gene>
<dbReference type="InterPro" id="IPR050093">
    <property type="entry name" value="ABC_SmlMolc_Importer"/>
</dbReference>
<dbReference type="PANTHER" id="PTHR42781">
    <property type="entry name" value="SPERMIDINE/PUTRESCINE IMPORT ATP-BINDING PROTEIN POTA"/>
    <property type="match status" value="1"/>
</dbReference>
<evidence type="ECO:0000256" key="2">
    <source>
        <dbReference type="ARBA" id="ARBA00022475"/>
    </source>
</evidence>
<dbReference type="GO" id="GO:0022857">
    <property type="term" value="F:transmembrane transporter activity"/>
    <property type="evidence" value="ECO:0007669"/>
    <property type="project" value="InterPro"/>
</dbReference>
<dbReference type="PROSITE" id="PS00211">
    <property type="entry name" value="ABC_TRANSPORTER_1"/>
    <property type="match status" value="1"/>
</dbReference>
<dbReference type="Pfam" id="PF00005">
    <property type="entry name" value="ABC_tran"/>
    <property type="match status" value="1"/>
</dbReference>
<keyword evidence="2" id="KW-1003">Cell membrane</keyword>
<name>A0A0J1CX44_9BURK</name>
<dbReference type="GO" id="GO:0015697">
    <property type="term" value="P:quaternary ammonium group transport"/>
    <property type="evidence" value="ECO:0007669"/>
    <property type="project" value="UniProtKB-ARBA"/>
</dbReference>
<dbReference type="GO" id="GO:0043190">
    <property type="term" value="C:ATP-binding cassette (ABC) transporter complex"/>
    <property type="evidence" value="ECO:0007669"/>
    <property type="project" value="InterPro"/>
</dbReference>
<keyword evidence="3" id="KW-0472">Membrane</keyword>
<dbReference type="GO" id="GO:0016887">
    <property type="term" value="F:ATP hydrolysis activity"/>
    <property type="evidence" value="ECO:0007669"/>
    <property type="project" value="InterPro"/>
</dbReference>
<dbReference type="GO" id="GO:0005524">
    <property type="term" value="F:ATP binding"/>
    <property type="evidence" value="ECO:0007669"/>
    <property type="project" value="UniProtKB-KW"/>
</dbReference>
<dbReference type="EMBL" id="AEJF01000106">
    <property type="protein sequence ID" value="KLU25107.1"/>
    <property type="molecule type" value="Genomic_DNA"/>
</dbReference>
<keyword evidence="8" id="KW-1185">Reference proteome</keyword>
<dbReference type="FunFam" id="3.40.50.300:FF:000425">
    <property type="entry name" value="Probable ABC transporter, ATP-binding subunit"/>
    <property type="match status" value="1"/>
</dbReference>
<keyword evidence="1" id="KW-0813">Transport</keyword>
<dbReference type="PROSITE" id="PS50893">
    <property type="entry name" value="ABC_TRANSPORTER_2"/>
    <property type="match status" value="1"/>
</dbReference>
<dbReference type="SUPFAM" id="SSF52540">
    <property type="entry name" value="P-loop containing nucleoside triphosphate hydrolases"/>
    <property type="match status" value="1"/>
</dbReference>
<dbReference type="InterPro" id="IPR013611">
    <property type="entry name" value="Transp-assoc_OB_typ2"/>
</dbReference>
<dbReference type="Proteomes" id="UP000035963">
    <property type="component" value="Unassembled WGS sequence"/>
</dbReference>
<sequence length="348" mass="38144">MQRTAQFETPVSLQLAERPERQGKDVVLAGIRKTYGPTVALPDLSLDVPRGQFCTLLGASGSGKTTLLKIIAGFEAPTAGSVRIGGDDVTHTPIARRNIGMVFQNYALFPHMTVFDNVAFALRMRRVKRDDIKRRVDEVLALVSMDKLHGRLPRELSGGQQQRAALARALVFTPDILLMDEPLGALDKNLRQAIQLQLKKLHYDLGLTIVFVTHDQEEAMNLSERIVIMDHGRIVQAGAPEALYRAPESPFVAGFLGECNFVERAGHVLGVRPENVRIGTQLTSSDLRHEGRIVASTFCALHWKIFIEAPGRTVVAYAPAGTGEAERTPGQSIVWGFSAKDAMEFAAA</sequence>
<dbReference type="OrthoDB" id="5298774at2"/>
<dbReference type="InterPro" id="IPR008995">
    <property type="entry name" value="Mo/tungstate-bd_C_term_dom"/>
</dbReference>
<evidence type="ECO:0000259" key="6">
    <source>
        <dbReference type="PROSITE" id="PS50893"/>
    </source>
</evidence>
<dbReference type="PANTHER" id="PTHR42781:SF4">
    <property type="entry name" value="SPERMIDINE_PUTRESCINE IMPORT ATP-BINDING PROTEIN POTA"/>
    <property type="match status" value="1"/>
</dbReference>
<dbReference type="PATRIC" id="fig|908627.4.peg.3716"/>
<dbReference type="Gene3D" id="3.40.50.300">
    <property type="entry name" value="P-loop containing nucleotide triphosphate hydrolases"/>
    <property type="match status" value="1"/>
</dbReference>
<feature type="domain" description="ABC transporter" evidence="6">
    <location>
        <begin position="26"/>
        <end position="256"/>
    </location>
</feature>
<accession>A0A0J1CX44</accession>
<evidence type="ECO:0000256" key="4">
    <source>
        <dbReference type="ARBA" id="ARBA00022741"/>
    </source>
</evidence>
<dbReference type="SMART" id="SM00382">
    <property type="entry name" value="AAA"/>
    <property type="match status" value="1"/>
</dbReference>
<evidence type="ECO:0000256" key="1">
    <source>
        <dbReference type="ARBA" id="ARBA00022448"/>
    </source>
</evidence>
<dbReference type="InterPro" id="IPR027417">
    <property type="entry name" value="P-loop_NTPase"/>
</dbReference>
<evidence type="ECO:0000256" key="5">
    <source>
        <dbReference type="ARBA" id="ARBA00022840"/>
    </source>
</evidence>
<proteinExistence type="predicted"/>
<comment type="caution">
    <text evidence="7">The sequence shown here is derived from an EMBL/GenBank/DDBJ whole genome shotgun (WGS) entry which is preliminary data.</text>
</comment>
<dbReference type="InterPro" id="IPR017871">
    <property type="entry name" value="ABC_transporter-like_CS"/>
</dbReference>
<protein>
    <submittedName>
        <fullName evidence="7">Spermidine/putrescine ABC transporter</fullName>
    </submittedName>
</protein>
<dbReference type="InterPro" id="IPR003439">
    <property type="entry name" value="ABC_transporter-like_ATP-bd"/>
</dbReference>
<reference evidence="7 8" key="1">
    <citation type="journal article" date="2015" name="Genome Announc.">
        <title>Draft Genome Sequence of Burkholderia sp. Strain PML1(12), an Ectomycorrhizosphere-Inhabiting Bacterium with Effective Mineral-Weathering Ability.</title>
        <authorList>
            <person name="Uroz S."/>
            <person name="Oger P."/>
        </authorList>
    </citation>
    <scope>NUCLEOTIDE SEQUENCE [LARGE SCALE GENOMIC DNA]</scope>
    <source>
        <strain evidence="8">PML1(12)</strain>
    </source>
</reference>
<keyword evidence="3" id="KW-0997">Cell inner membrane</keyword>
<dbReference type="AlphaFoldDB" id="A0A0J1CX44"/>
<dbReference type="Pfam" id="PF08402">
    <property type="entry name" value="TOBE_2"/>
    <property type="match status" value="1"/>
</dbReference>